<dbReference type="Pfam" id="PF00037">
    <property type="entry name" value="Fer4"/>
    <property type="match status" value="1"/>
</dbReference>
<dbReference type="EMBL" id="FNFT01000012">
    <property type="protein sequence ID" value="SDK46023.1"/>
    <property type="molecule type" value="Genomic_DNA"/>
</dbReference>
<keyword evidence="1 5" id="KW-0240">DNA-directed RNA polymerase</keyword>
<comment type="cofactor">
    <cofactor evidence="5">
        <name>[3Fe-4S] cluster</name>
        <dbReference type="ChEBI" id="CHEBI:21137"/>
    </cofactor>
    <text evidence="5">Binds 1 [3Fe-4S] cluster.</text>
</comment>
<protein>
    <recommendedName>
        <fullName evidence="5">DNA-directed RNA polymerase subunit Rpo3</fullName>
        <ecNumber evidence="5">2.7.7.6</ecNumber>
    </recommendedName>
    <alternativeName>
        <fullName evidence="5">DNA-directed RNA polymerase subunit D</fullName>
    </alternativeName>
</protein>
<dbReference type="GO" id="GO:0003677">
    <property type="term" value="F:DNA binding"/>
    <property type="evidence" value="ECO:0007669"/>
    <property type="project" value="UniProtKB-UniRule"/>
</dbReference>
<evidence type="ECO:0000256" key="5">
    <source>
        <dbReference type="HAMAP-Rule" id="MF_00320"/>
    </source>
</evidence>
<dbReference type="Pfam" id="PF01193">
    <property type="entry name" value="RNA_pol_L"/>
    <property type="match status" value="1"/>
</dbReference>
<dbReference type="InterPro" id="IPR011262">
    <property type="entry name" value="DNA-dir_RNA_pol_insert"/>
</dbReference>
<dbReference type="OrthoDB" id="84933at2157"/>
<dbReference type="InterPro" id="IPR011263">
    <property type="entry name" value="DNA-dir_RNA_pol_RpoA/D/Rpb3"/>
</dbReference>
<dbReference type="CDD" id="cd07030">
    <property type="entry name" value="RNAP_D"/>
    <property type="match status" value="1"/>
</dbReference>
<dbReference type="Gene3D" id="2.170.120.12">
    <property type="entry name" value="DNA-directed RNA polymerase, insert domain"/>
    <property type="match status" value="1"/>
</dbReference>
<feature type="binding site" evidence="5">
    <location>
        <position position="206"/>
    </location>
    <ligand>
        <name>[3Fe-4S] cluster</name>
        <dbReference type="ChEBI" id="CHEBI:21137"/>
    </ligand>
</feature>
<gene>
    <name evidence="5" type="primary">rpo3</name>
    <name evidence="5" type="synonym">rpoD</name>
    <name evidence="7" type="ORF">SAMN04488571_11230</name>
</gene>
<dbReference type="GO" id="GO:0046872">
    <property type="term" value="F:metal ion binding"/>
    <property type="evidence" value="ECO:0007669"/>
    <property type="project" value="UniProtKB-KW"/>
</dbReference>
<name>A0A1G9C2X3_9EURY</name>
<keyword evidence="8" id="KW-1185">Reference proteome</keyword>
<comment type="subunit">
    <text evidence="5">Part of the RNA polymerase complex.</text>
</comment>
<dbReference type="AlphaFoldDB" id="A0A1G9C2X3"/>
<comment type="subcellular location">
    <subcellularLocation>
        <location evidence="5">Cytoplasm</location>
    </subcellularLocation>
</comment>
<reference evidence="7 8" key="1">
    <citation type="submission" date="2016-10" db="EMBL/GenBank/DDBJ databases">
        <authorList>
            <person name="Varghese N."/>
            <person name="Submissions S."/>
        </authorList>
    </citation>
    <scope>NUCLEOTIDE SEQUENCE [LARGE SCALE GENOMIC DNA]</scope>
    <source>
        <strain evidence="7 8">DSM 2373</strain>
    </source>
</reference>
<dbReference type="Gene3D" id="3.30.1360.10">
    <property type="entry name" value="RNA polymerase, RBP11-like subunit"/>
    <property type="match status" value="1"/>
</dbReference>
<dbReference type="PROSITE" id="PS00198">
    <property type="entry name" value="4FE4S_FER_1"/>
    <property type="match status" value="1"/>
</dbReference>
<proteinExistence type="inferred from homology"/>
<dbReference type="PANTHER" id="PTHR11800:SF2">
    <property type="entry name" value="DNA-DIRECTED RNA POLYMERASE II SUBUNIT RPB3"/>
    <property type="match status" value="1"/>
</dbReference>
<evidence type="ECO:0000256" key="2">
    <source>
        <dbReference type="ARBA" id="ARBA00022490"/>
    </source>
</evidence>
<dbReference type="STRING" id="2200.GCA_001571405_01924"/>
<dbReference type="GO" id="GO:0016491">
    <property type="term" value="F:oxidoreductase activity"/>
    <property type="evidence" value="ECO:0007669"/>
    <property type="project" value="UniProtKB-ARBA"/>
</dbReference>
<dbReference type="GO" id="GO:0000428">
    <property type="term" value="C:DNA-directed RNA polymerase complex"/>
    <property type="evidence" value="ECO:0007669"/>
    <property type="project" value="UniProtKB-KW"/>
</dbReference>
<keyword evidence="2 5" id="KW-0963">Cytoplasm</keyword>
<evidence type="ECO:0000259" key="6">
    <source>
        <dbReference type="PROSITE" id="PS51379"/>
    </source>
</evidence>
<dbReference type="InterPro" id="IPR022842">
    <property type="entry name" value="RNAP_Rpo3/Rpb3/RPAC1"/>
</dbReference>
<feature type="binding site" evidence="5">
    <location>
        <position position="203"/>
    </location>
    <ligand>
        <name>[3Fe-4S] cluster</name>
        <dbReference type="ChEBI" id="CHEBI:21137"/>
    </ligand>
</feature>
<dbReference type="NCBIfam" id="NF001988">
    <property type="entry name" value="PRK00783.1"/>
    <property type="match status" value="1"/>
</dbReference>
<keyword evidence="5" id="KW-0808">Transferase</keyword>
<comment type="function">
    <text evidence="5">DNA-dependent RNA polymerase (RNAP) catalyzes the transcription of DNA into RNA using the four ribonucleoside triphosphates as substrates.</text>
</comment>
<dbReference type="InterPro" id="IPR050518">
    <property type="entry name" value="Rpo3/RPB3_RNA_Pol_subunit"/>
</dbReference>
<dbReference type="GO" id="GO:0046983">
    <property type="term" value="F:protein dimerization activity"/>
    <property type="evidence" value="ECO:0007669"/>
    <property type="project" value="InterPro"/>
</dbReference>
<dbReference type="InterPro" id="IPR017900">
    <property type="entry name" value="4Fe4S_Fe_S_CS"/>
</dbReference>
<comment type="similarity">
    <text evidence="4 5">Belongs to the archaeal Rpo3/eukaryotic RPB3 RNA polymerase subunit family.</text>
</comment>
<keyword evidence="5" id="KW-0479">Metal-binding</keyword>
<dbReference type="InterPro" id="IPR017896">
    <property type="entry name" value="4Fe4S_Fe-S-bd"/>
</dbReference>
<keyword evidence="5" id="KW-0411">Iron-sulfur</keyword>
<keyword evidence="5" id="KW-0548">Nucleotidyltransferase</keyword>
<dbReference type="InterPro" id="IPR036643">
    <property type="entry name" value="RNApol_insert_sf"/>
</dbReference>
<comment type="catalytic activity">
    <reaction evidence="5">
        <text>RNA(n) + a ribonucleoside 5'-triphosphate = RNA(n+1) + diphosphate</text>
        <dbReference type="Rhea" id="RHEA:21248"/>
        <dbReference type="Rhea" id="RHEA-COMP:14527"/>
        <dbReference type="Rhea" id="RHEA-COMP:17342"/>
        <dbReference type="ChEBI" id="CHEBI:33019"/>
        <dbReference type="ChEBI" id="CHEBI:61557"/>
        <dbReference type="ChEBI" id="CHEBI:140395"/>
        <dbReference type="EC" id="2.7.7.6"/>
    </reaction>
</comment>
<evidence type="ECO:0000256" key="1">
    <source>
        <dbReference type="ARBA" id="ARBA00022478"/>
    </source>
</evidence>
<keyword evidence="5" id="KW-0408">Iron</keyword>
<dbReference type="Pfam" id="PF01000">
    <property type="entry name" value="RNA_pol_A_bac"/>
    <property type="match status" value="1"/>
</dbReference>
<sequence>MEIAFSRLDERVAKFTISGVSISFANMFRRAMISEVPTLAIEDVRIYDNTSVLFDEMLAHRLGLIPLRTDLERYRPRSECTCGGAGCPACTATYTLSVEGPKTVYSSDLIPQDPDAAPTEDKIPIITLAEEQKVVLEAQAVIGFGKEHAKWQATTACGYKTYPEIAIDERCDGCGMCIDECPRGVLESRQGKVQVIEGRLEYCSLCKLCERACLSGGIGSEPAIHIGSDTNRFIFVVESDGSLPVREIIERALQYIQKSSNDLIGVMNEITGEGTA</sequence>
<feature type="domain" description="4Fe-4S ferredoxin-type" evidence="6">
    <location>
        <begin position="163"/>
        <end position="191"/>
    </location>
</feature>
<feature type="binding site" evidence="5">
    <location>
        <position position="209"/>
    </location>
    <ligand>
        <name>[3Fe-4S] cluster</name>
        <dbReference type="ChEBI" id="CHEBI:21137"/>
    </ligand>
</feature>
<evidence type="ECO:0000256" key="4">
    <source>
        <dbReference type="ARBA" id="ARBA00025804"/>
    </source>
</evidence>
<evidence type="ECO:0000313" key="8">
    <source>
        <dbReference type="Proteomes" id="UP000326500"/>
    </source>
</evidence>
<dbReference type="PROSITE" id="PS51379">
    <property type="entry name" value="4FE4S_FER_2"/>
    <property type="match status" value="1"/>
</dbReference>
<dbReference type="SUPFAM" id="SSF56553">
    <property type="entry name" value="Insert subdomain of RNA polymerase alpha subunit"/>
    <property type="match status" value="1"/>
</dbReference>
<evidence type="ECO:0000256" key="3">
    <source>
        <dbReference type="ARBA" id="ARBA00023163"/>
    </source>
</evidence>
<dbReference type="GO" id="GO:0003899">
    <property type="term" value="F:DNA-directed RNA polymerase activity"/>
    <property type="evidence" value="ECO:0007669"/>
    <property type="project" value="UniProtKB-UniRule"/>
</dbReference>
<dbReference type="RefSeq" id="WP_066958352.1">
    <property type="nucleotide sequence ID" value="NZ_BCNX01000009.1"/>
</dbReference>
<evidence type="ECO:0000313" key="7">
    <source>
        <dbReference type="EMBL" id="SDK46023.1"/>
    </source>
</evidence>
<dbReference type="InterPro" id="IPR036603">
    <property type="entry name" value="RBP11-like"/>
</dbReference>
<dbReference type="SMART" id="SM00662">
    <property type="entry name" value="RPOLD"/>
    <property type="match status" value="1"/>
</dbReference>
<dbReference type="Proteomes" id="UP000326500">
    <property type="component" value="Unassembled WGS sequence"/>
</dbReference>
<dbReference type="GO" id="GO:0006351">
    <property type="term" value="P:DNA-templated transcription"/>
    <property type="evidence" value="ECO:0007669"/>
    <property type="project" value="UniProtKB-UniRule"/>
</dbReference>
<dbReference type="Gene3D" id="3.30.70.3110">
    <property type="match status" value="1"/>
</dbReference>
<dbReference type="GO" id="GO:0005737">
    <property type="term" value="C:cytoplasm"/>
    <property type="evidence" value="ECO:0007669"/>
    <property type="project" value="UniProtKB-SubCell"/>
</dbReference>
<dbReference type="PANTHER" id="PTHR11800">
    <property type="entry name" value="DNA-DIRECTED RNA POLYMERASE"/>
    <property type="match status" value="1"/>
</dbReference>
<organism evidence="7 8">
    <name type="scientific">Methanoculleus thermophilus</name>
    <dbReference type="NCBI Taxonomy" id="2200"/>
    <lineage>
        <taxon>Archaea</taxon>
        <taxon>Methanobacteriati</taxon>
        <taxon>Methanobacteriota</taxon>
        <taxon>Stenosarchaea group</taxon>
        <taxon>Methanomicrobia</taxon>
        <taxon>Methanomicrobiales</taxon>
        <taxon>Methanomicrobiaceae</taxon>
        <taxon>Methanoculleus</taxon>
    </lineage>
</organism>
<dbReference type="EC" id="2.7.7.6" evidence="5"/>
<keyword evidence="3 5" id="KW-0804">Transcription</keyword>
<accession>A0A1G9C2X3</accession>
<dbReference type="SUPFAM" id="SSF55257">
    <property type="entry name" value="RBP11-like subunits of RNA polymerase"/>
    <property type="match status" value="1"/>
</dbReference>
<dbReference type="GO" id="GO:0051538">
    <property type="term" value="F:3 iron, 4 sulfur cluster binding"/>
    <property type="evidence" value="ECO:0007669"/>
    <property type="project" value="UniProtKB-KW"/>
</dbReference>
<dbReference type="HAMAP" id="MF_00320">
    <property type="entry name" value="RNApol_arch_Rpo3"/>
    <property type="match status" value="1"/>
</dbReference>
<keyword evidence="5" id="KW-0003">3Fe-4S</keyword>